<dbReference type="EnsemblMetazoa" id="RPRC010079-RA">
    <property type="protein sequence ID" value="RPRC010079-PA"/>
    <property type="gene ID" value="RPRC010079"/>
</dbReference>
<reference evidence="1" key="1">
    <citation type="submission" date="2015-05" db="UniProtKB">
        <authorList>
            <consortium name="EnsemblMetazoa"/>
        </authorList>
    </citation>
    <scope>IDENTIFICATION</scope>
</reference>
<dbReference type="PROSITE" id="PS51269">
    <property type="entry name" value="COMM"/>
    <property type="match status" value="1"/>
</dbReference>
<accession>T1I1A9</accession>
<dbReference type="Proteomes" id="UP000015103">
    <property type="component" value="Unassembled WGS sequence"/>
</dbReference>
<evidence type="ECO:0000313" key="1">
    <source>
        <dbReference type="EnsemblMetazoa" id="RPRC010079-PA"/>
    </source>
</evidence>
<proteinExistence type="predicted"/>
<dbReference type="EMBL" id="ACPB03015691">
    <property type="status" value="NOT_ANNOTATED_CDS"/>
    <property type="molecule type" value="Genomic_DNA"/>
</dbReference>
<dbReference type="AlphaFoldDB" id="T1I1A9"/>
<evidence type="ECO:0000313" key="2">
    <source>
        <dbReference type="Proteomes" id="UP000015103"/>
    </source>
</evidence>
<dbReference type="PANTHER" id="PTHR15857:SF0">
    <property type="entry name" value="COMM DOMAIN-CONTAINING PROTEIN 2"/>
    <property type="match status" value="1"/>
</dbReference>
<dbReference type="HOGENOM" id="CLU_765754_0_0_1"/>
<protein>
    <submittedName>
        <fullName evidence="1">COMM domain-containing protein</fullName>
    </submittedName>
</protein>
<dbReference type="PANTHER" id="PTHR15857">
    <property type="entry name" value="COMM DOMAIN CONTAINING PROTEIN 2"/>
    <property type="match status" value="1"/>
</dbReference>
<dbReference type="InterPro" id="IPR037354">
    <property type="entry name" value="Commd2"/>
</dbReference>
<keyword evidence="2" id="KW-1185">Reference proteome</keyword>
<dbReference type="FunCoup" id="T1I1A9">
    <property type="interactions" value="380"/>
</dbReference>
<dbReference type="Pfam" id="PF21672">
    <property type="entry name" value="COMM_HN"/>
    <property type="match status" value="1"/>
</dbReference>
<dbReference type="Pfam" id="PF07258">
    <property type="entry name" value="COMM_domain"/>
    <property type="match status" value="1"/>
</dbReference>
<dbReference type="VEuPathDB" id="VectorBase:RPRC010079"/>
<dbReference type="InterPro" id="IPR017920">
    <property type="entry name" value="COMM"/>
</dbReference>
<dbReference type="eggNOG" id="ENOG502SSJG">
    <property type="taxonomic scope" value="Eukaryota"/>
</dbReference>
<dbReference type="InParanoid" id="T1I1A9"/>
<sequence length="362" mass="40389">MLKLSDNNRLHLSFLAKQNENVVQDFCRLAWDYIAKGVNAKLYTTTAQKLDISPQDLQHVVEALVNLLLEACKHKISLPKLKNSLAVLDFNQKQAETICSFYTAKQADINNVLLAASVHLPMFKDLEWRTQAQLGSRALPVQMTPKILLNLKLDNNTPDNILLQTDPANLVHITQVLETALSISLIGHSLCYKYEAEELKPCPNLHPNASIGIEELSGRWHLSVLVLDAATEDLEESEVCVTGEVALINATHMKQVWDMYTPNKANEPIGTLELSVNVLDFGRWAVRTPLGAELMATVFGYEMGCLMVAHCGWHRGNLVHLWTAGVTRETSLTPALRVRLSSILLENGYEPSTTKIITWSKC</sequence>
<organism evidence="1 2">
    <name type="scientific">Rhodnius prolixus</name>
    <name type="common">Triatomid bug</name>
    <dbReference type="NCBI Taxonomy" id="13249"/>
    <lineage>
        <taxon>Eukaryota</taxon>
        <taxon>Metazoa</taxon>
        <taxon>Ecdysozoa</taxon>
        <taxon>Arthropoda</taxon>
        <taxon>Hexapoda</taxon>
        <taxon>Insecta</taxon>
        <taxon>Pterygota</taxon>
        <taxon>Neoptera</taxon>
        <taxon>Paraneoptera</taxon>
        <taxon>Hemiptera</taxon>
        <taxon>Heteroptera</taxon>
        <taxon>Panheteroptera</taxon>
        <taxon>Cimicomorpha</taxon>
        <taxon>Reduviidae</taxon>
        <taxon>Triatominae</taxon>
        <taxon>Rhodnius</taxon>
    </lineage>
</organism>
<name>T1I1A9_RHOPR</name>